<dbReference type="AlphaFoldDB" id="A0A0M3KH53"/>
<reference evidence="5" key="1">
    <citation type="submission" date="2017-02" db="UniProtKB">
        <authorList>
            <consortium name="WormBaseParasite"/>
        </authorList>
    </citation>
    <scope>IDENTIFICATION</scope>
</reference>
<proteinExistence type="predicted"/>
<keyword evidence="1" id="KW-1133">Transmembrane helix</keyword>
<evidence type="ECO:0000256" key="1">
    <source>
        <dbReference type="SAM" id="Phobius"/>
    </source>
</evidence>
<evidence type="ECO:0000313" key="5">
    <source>
        <dbReference type="WBParaSite" id="ASIM_0002031701-mRNA-1"/>
    </source>
</evidence>
<reference evidence="3 4" key="2">
    <citation type="submission" date="2018-11" db="EMBL/GenBank/DDBJ databases">
        <authorList>
            <consortium name="Pathogen Informatics"/>
        </authorList>
    </citation>
    <scope>NUCLEOTIDE SEQUENCE [LARGE SCALE GENOMIC DNA]</scope>
</reference>
<evidence type="ECO:0000256" key="2">
    <source>
        <dbReference type="SAM" id="SignalP"/>
    </source>
</evidence>
<feature type="chain" id="PRO_5043121452" evidence="2">
    <location>
        <begin position="21"/>
        <end position="118"/>
    </location>
</feature>
<evidence type="ECO:0000313" key="3">
    <source>
        <dbReference type="EMBL" id="VDK71456.1"/>
    </source>
</evidence>
<sequence>MLWLFDLLSLVLIVVRVVRHYDLFGVERRDSDSNNTSMGLYNHFPSVFPLDKRGSSLSATLIILKAAFEILLFIRLKGVAIRVYWIMTPLWLFLIIAIVELTRRLISIHNKSTSTAAQ</sequence>
<accession>A0A0M3KH53</accession>
<dbReference type="EMBL" id="UYRR01037769">
    <property type="protein sequence ID" value="VDK71456.1"/>
    <property type="molecule type" value="Genomic_DNA"/>
</dbReference>
<gene>
    <name evidence="3" type="ORF">ASIM_LOCUS19701</name>
</gene>
<keyword evidence="1" id="KW-0472">Membrane</keyword>
<dbReference type="OrthoDB" id="5826832at2759"/>
<dbReference type="WBParaSite" id="ASIM_0002031701-mRNA-1">
    <property type="protein sequence ID" value="ASIM_0002031701-mRNA-1"/>
    <property type="gene ID" value="ASIM_0002031701"/>
</dbReference>
<keyword evidence="2" id="KW-0732">Signal</keyword>
<dbReference type="Proteomes" id="UP000267096">
    <property type="component" value="Unassembled WGS sequence"/>
</dbReference>
<keyword evidence="1" id="KW-0812">Transmembrane</keyword>
<evidence type="ECO:0000313" key="4">
    <source>
        <dbReference type="Proteomes" id="UP000267096"/>
    </source>
</evidence>
<feature type="transmembrane region" description="Helical" evidence="1">
    <location>
        <begin position="83"/>
        <end position="102"/>
    </location>
</feature>
<keyword evidence="4" id="KW-1185">Reference proteome</keyword>
<name>A0A0M3KH53_ANISI</name>
<feature type="signal peptide" evidence="2">
    <location>
        <begin position="1"/>
        <end position="20"/>
    </location>
</feature>
<protein>
    <submittedName>
        <fullName evidence="5">Transmembrane protein</fullName>
    </submittedName>
</protein>
<organism evidence="5">
    <name type="scientific">Anisakis simplex</name>
    <name type="common">Herring worm</name>
    <dbReference type="NCBI Taxonomy" id="6269"/>
    <lineage>
        <taxon>Eukaryota</taxon>
        <taxon>Metazoa</taxon>
        <taxon>Ecdysozoa</taxon>
        <taxon>Nematoda</taxon>
        <taxon>Chromadorea</taxon>
        <taxon>Rhabditida</taxon>
        <taxon>Spirurina</taxon>
        <taxon>Ascaridomorpha</taxon>
        <taxon>Ascaridoidea</taxon>
        <taxon>Anisakidae</taxon>
        <taxon>Anisakis</taxon>
        <taxon>Anisakis simplex complex</taxon>
    </lineage>
</organism>